<protein>
    <recommendedName>
        <fullName evidence="7">Endolytic murein transglycosylase</fullName>
        <ecNumber evidence="7">4.2.2.29</ecNumber>
    </recommendedName>
    <alternativeName>
        <fullName evidence="7">Peptidoglycan lytic transglycosylase</fullName>
    </alternativeName>
    <alternativeName>
        <fullName evidence="7">Peptidoglycan polymerization terminase</fullName>
    </alternativeName>
</protein>
<dbReference type="GO" id="GO:0008932">
    <property type="term" value="F:lytic endotransglycosylase activity"/>
    <property type="evidence" value="ECO:0007669"/>
    <property type="project" value="UniProtKB-UniRule"/>
</dbReference>
<dbReference type="EMBL" id="SUMG01000016">
    <property type="protein sequence ID" value="NBG89094.1"/>
    <property type="molecule type" value="Genomic_DNA"/>
</dbReference>
<keyword evidence="9" id="KW-1185">Reference proteome</keyword>
<keyword evidence="3 7" id="KW-1133">Transmembrane helix</keyword>
<evidence type="ECO:0000256" key="2">
    <source>
        <dbReference type="ARBA" id="ARBA00022692"/>
    </source>
</evidence>
<dbReference type="AlphaFoldDB" id="A0AA43XMS1"/>
<evidence type="ECO:0000313" key="9">
    <source>
        <dbReference type="Proteomes" id="UP000449710"/>
    </source>
</evidence>
<dbReference type="Pfam" id="PF02618">
    <property type="entry name" value="YceG"/>
    <property type="match status" value="1"/>
</dbReference>
<dbReference type="GO" id="GO:0009252">
    <property type="term" value="P:peptidoglycan biosynthetic process"/>
    <property type="evidence" value="ECO:0007669"/>
    <property type="project" value="UniProtKB-UniRule"/>
</dbReference>
<comment type="caution">
    <text evidence="8">The sequence shown here is derived from an EMBL/GenBank/DDBJ whole genome shotgun (WGS) entry which is preliminary data.</text>
</comment>
<keyword evidence="6 7" id="KW-0961">Cell wall biogenesis/degradation</keyword>
<dbReference type="PANTHER" id="PTHR30518">
    <property type="entry name" value="ENDOLYTIC MUREIN TRANSGLYCOSYLASE"/>
    <property type="match status" value="1"/>
</dbReference>
<dbReference type="PANTHER" id="PTHR30518:SF2">
    <property type="entry name" value="ENDOLYTIC MUREIN TRANSGLYCOSYLASE"/>
    <property type="match status" value="1"/>
</dbReference>
<dbReference type="NCBIfam" id="TIGR00247">
    <property type="entry name" value="endolytic transglycosylase MltG"/>
    <property type="match status" value="1"/>
</dbReference>
<dbReference type="GO" id="GO:0005886">
    <property type="term" value="C:plasma membrane"/>
    <property type="evidence" value="ECO:0007669"/>
    <property type="project" value="UniProtKB-UniRule"/>
</dbReference>
<sequence length="354" mass="40491">MKNKARILLILAITLAVLTAVGVYSYLSLIPNYLSTGANEETVTVEISEGDSLRTVANTLHEEGVIRNRYWFRRQAGEEGVDRNIRPGTYEIPPEEPFTEIFEILQVGEQRESVAVTFPEGFTLYEMGARVEDSGLATREEFIEATEDYYENQALSFDADPLFFSLEGYLYPDTYHFDEDQSAMEIVEIMANRMNQVFTTEDYELMDERDLSLHEILTKASLIERETAFDEESDLIAGVIENRLNQEMRLQIDASVIYAVGEGEEHITRVLYEHLEVENPYNTYRYHGLPPGPIAAPRESSIRAALEPAEHDYLFYVVGTEGHVFAETYDEHLENVAAYREMQDAEEEVMEEAP</sequence>
<evidence type="ECO:0000256" key="3">
    <source>
        <dbReference type="ARBA" id="ARBA00022989"/>
    </source>
</evidence>
<dbReference type="Gene3D" id="3.30.160.60">
    <property type="entry name" value="Classic Zinc Finger"/>
    <property type="match status" value="1"/>
</dbReference>
<evidence type="ECO:0000256" key="6">
    <source>
        <dbReference type="ARBA" id="ARBA00023316"/>
    </source>
</evidence>
<evidence type="ECO:0000256" key="7">
    <source>
        <dbReference type="HAMAP-Rule" id="MF_02065"/>
    </source>
</evidence>
<evidence type="ECO:0000256" key="4">
    <source>
        <dbReference type="ARBA" id="ARBA00023136"/>
    </source>
</evidence>
<organism evidence="8 9">
    <name type="scientific">Isachenkonia alkalipeptolytica</name>
    <dbReference type="NCBI Taxonomy" id="2565777"/>
    <lineage>
        <taxon>Bacteria</taxon>
        <taxon>Bacillati</taxon>
        <taxon>Bacillota</taxon>
        <taxon>Clostridia</taxon>
        <taxon>Eubacteriales</taxon>
        <taxon>Clostridiaceae</taxon>
        <taxon>Isachenkonia</taxon>
    </lineage>
</organism>
<comment type="similarity">
    <text evidence="7">Belongs to the transglycosylase MltG family.</text>
</comment>
<dbReference type="EC" id="4.2.2.29" evidence="7"/>
<gene>
    <name evidence="7 8" type="primary">mltG</name>
    <name evidence="8" type="ORF">ISALK_11395</name>
</gene>
<evidence type="ECO:0000256" key="5">
    <source>
        <dbReference type="ARBA" id="ARBA00023239"/>
    </source>
</evidence>
<reference evidence="8 9" key="1">
    <citation type="submission" date="2019-04" db="EMBL/GenBank/DDBJ databases">
        <title>Isachenkonia alkalipeptolytica gen. nov. sp. nov. a new anaerobic, alkiliphilic organothrophic bacterium capable to reduce synthesized ferrihydrite isolated from a soda lake.</title>
        <authorList>
            <person name="Toshchakov S.V."/>
            <person name="Zavarzina D.G."/>
            <person name="Zhilina T.N."/>
            <person name="Kostrikina N.A."/>
            <person name="Kublanov I.V."/>
        </authorList>
    </citation>
    <scope>NUCLEOTIDE SEQUENCE [LARGE SCALE GENOMIC DNA]</scope>
    <source>
        <strain evidence="8 9">Z-1701</strain>
    </source>
</reference>
<dbReference type="Gene3D" id="3.30.1490.480">
    <property type="entry name" value="Endolytic murein transglycosylase"/>
    <property type="match status" value="1"/>
</dbReference>
<keyword evidence="1 7" id="KW-1003">Cell membrane</keyword>
<comment type="catalytic activity">
    <reaction evidence="7">
        <text>a peptidoglycan chain = a peptidoglycan chain with N-acetyl-1,6-anhydromuramyl-[peptide] at the reducing end + a peptidoglycan chain with N-acetylglucosamine at the non-reducing end.</text>
        <dbReference type="EC" id="4.2.2.29"/>
    </reaction>
</comment>
<keyword evidence="4 7" id="KW-0472">Membrane</keyword>
<comment type="function">
    <text evidence="7">Functions as a peptidoglycan terminase that cleaves nascent peptidoglycan strands endolytically to terminate their elongation.</text>
</comment>
<dbReference type="RefSeq" id="WP_160722411.1">
    <property type="nucleotide sequence ID" value="NZ_SUMG01000016.1"/>
</dbReference>
<evidence type="ECO:0000256" key="1">
    <source>
        <dbReference type="ARBA" id="ARBA00022475"/>
    </source>
</evidence>
<dbReference type="CDD" id="cd08010">
    <property type="entry name" value="MltG_like"/>
    <property type="match status" value="1"/>
</dbReference>
<name>A0AA43XMS1_9CLOT</name>
<proteinExistence type="inferred from homology"/>
<dbReference type="InterPro" id="IPR003770">
    <property type="entry name" value="MLTG-like"/>
</dbReference>
<dbReference type="Proteomes" id="UP000449710">
    <property type="component" value="Unassembled WGS sequence"/>
</dbReference>
<dbReference type="HAMAP" id="MF_02065">
    <property type="entry name" value="MltG"/>
    <property type="match status" value="1"/>
</dbReference>
<keyword evidence="5 7" id="KW-0456">Lyase</keyword>
<evidence type="ECO:0000313" key="8">
    <source>
        <dbReference type="EMBL" id="NBG89094.1"/>
    </source>
</evidence>
<feature type="site" description="Important for catalytic activity" evidence="7">
    <location>
        <position position="226"/>
    </location>
</feature>
<accession>A0AA43XMS1</accession>
<keyword evidence="2 7" id="KW-0812">Transmembrane</keyword>
<dbReference type="GO" id="GO:0071555">
    <property type="term" value="P:cell wall organization"/>
    <property type="evidence" value="ECO:0007669"/>
    <property type="project" value="UniProtKB-KW"/>
</dbReference>